<dbReference type="EMBL" id="RXIR01000021">
    <property type="protein sequence ID" value="TVS27291.1"/>
    <property type="molecule type" value="Genomic_DNA"/>
</dbReference>
<dbReference type="Proteomes" id="UP000336646">
    <property type="component" value="Unassembled WGS sequence"/>
</dbReference>
<dbReference type="InterPro" id="IPR053228">
    <property type="entry name" value="Stereospecific_Lipase"/>
</dbReference>
<accession>A0A6C1TZE0</accession>
<dbReference type="Gene3D" id="3.40.50.1820">
    <property type="entry name" value="alpha/beta hydrolase"/>
    <property type="match status" value="1"/>
</dbReference>
<dbReference type="PANTHER" id="PTHR37574">
    <property type="entry name" value="LIPASE B"/>
    <property type="match status" value="1"/>
</dbReference>
<dbReference type="InterPro" id="IPR002918">
    <property type="entry name" value="Lipase_EstA/Esterase_EstB"/>
</dbReference>
<evidence type="ECO:0000313" key="1">
    <source>
        <dbReference type="EMBL" id="TVS27291.1"/>
    </source>
</evidence>
<dbReference type="Pfam" id="PF01674">
    <property type="entry name" value="Lipase_2"/>
    <property type="match status" value="1"/>
</dbReference>
<evidence type="ECO:0000313" key="2">
    <source>
        <dbReference type="Proteomes" id="UP000336646"/>
    </source>
</evidence>
<comment type="caution">
    <text evidence="1">The sequence shown here is derived from an EMBL/GenBank/DDBJ whole genome shotgun (WGS) entry which is preliminary data.</text>
</comment>
<dbReference type="SUPFAM" id="SSF53474">
    <property type="entry name" value="alpha/beta-Hydrolases"/>
    <property type="match status" value="1"/>
</dbReference>
<gene>
    <name evidence="1" type="ORF">EKI59_09190</name>
</gene>
<reference evidence="1 2" key="1">
    <citation type="submission" date="2018-12" db="EMBL/GenBank/DDBJ databases">
        <title>Corynebacterium sanguinis sp. nov., a clinically-associated and environmental corynebacterium.</title>
        <authorList>
            <person name="Gonzales-Siles L."/>
            <person name="Jaen-Luchoro D."/>
            <person name="Cardew S."/>
            <person name="Inganas E."/>
            <person name="Ohlen M."/>
            <person name="Jensie-Markopolous S."/>
            <person name="Pinyeiro-Iglesias B."/>
            <person name="Molin K."/>
            <person name="Skovbjerg S."/>
            <person name="Svensson-Stadler L."/>
            <person name="Funke G."/>
            <person name="Moore E.R.B."/>
        </authorList>
    </citation>
    <scope>NUCLEOTIDE SEQUENCE [LARGE SCALE GENOMIC DNA]</scope>
    <source>
        <strain evidence="1 2">58734</strain>
    </source>
</reference>
<name>A0A6C1TZE0_9CORY</name>
<dbReference type="PANTHER" id="PTHR37574:SF1">
    <property type="entry name" value="LIPASE B"/>
    <property type="match status" value="1"/>
</dbReference>
<dbReference type="GO" id="GO:0016042">
    <property type="term" value="P:lipid catabolic process"/>
    <property type="evidence" value="ECO:0007669"/>
    <property type="project" value="InterPro"/>
</dbReference>
<sequence length="269" mass="27694">MQPPHGGRGDLTQSALDVANDIKARHERSGEKVAAIGHSAGPPAIMWALRYDAEAASLVDDFISVAGANRGTALIEPVCGSVGNCPVIAWKMHPNSDFVQALHAQPLPDSVDVTSVYSLTDEGIQPAKQVSSISSAANIAVQDVCPTHLVGHIGILGSNAAYQLILDALEHEGPADRTRAAQATECSQYFAPGIEPSKLTELLPAIGEYLAALGEPRYASQPPLPNYALPDVANPLNPGELTDGSSGRFSSAGEGIAGAVAGSSASLSS</sequence>
<dbReference type="OrthoDB" id="8871309at2"/>
<protein>
    <submittedName>
        <fullName evidence="1">Lipase</fullName>
    </submittedName>
</protein>
<dbReference type="GO" id="GO:0016787">
    <property type="term" value="F:hydrolase activity"/>
    <property type="evidence" value="ECO:0007669"/>
    <property type="project" value="InterPro"/>
</dbReference>
<organism evidence="1 2">
    <name type="scientific">Corynebacterium sanguinis</name>
    <dbReference type="NCBI Taxonomy" id="2594913"/>
    <lineage>
        <taxon>Bacteria</taxon>
        <taxon>Bacillati</taxon>
        <taxon>Actinomycetota</taxon>
        <taxon>Actinomycetes</taxon>
        <taxon>Mycobacteriales</taxon>
        <taxon>Corynebacteriaceae</taxon>
        <taxon>Corynebacterium</taxon>
    </lineage>
</organism>
<proteinExistence type="predicted"/>
<dbReference type="InterPro" id="IPR029058">
    <property type="entry name" value="AB_hydrolase_fold"/>
</dbReference>
<dbReference type="AlphaFoldDB" id="A0A6C1TZE0"/>